<dbReference type="InterPro" id="IPR058501">
    <property type="entry name" value="DUF8188"/>
</dbReference>
<evidence type="ECO:0000313" key="2">
    <source>
        <dbReference type="EMBL" id="RAJ31877.1"/>
    </source>
</evidence>
<protein>
    <recommendedName>
        <fullName evidence="1">DUF8188 domain-containing protein</fullName>
    </recommendedName>
</protein>
<name>A0A327T283_9SPHI</name>
<dbReference type="EMBL" id="QLLR01000007">
    <property type="protein sequence ID" value="RAJ31877.1"/>
    <property type="molecule type" value="Genomic_DNA"/>
</dbReference>
<sequence length="220" mass="25834">MKKILTYGAFGLLAVGLFFGRYLGRWIVNVIDNPDTRINNGKPHVVQYLNDCDTLHLIMKNSTLQDTFFKVQGAFDLSRDDNTASVDKYETIFYEEKMTKYFCIYYFFSRNSMFSQMYYDFIYDINKNGAHIIATVNKKELADITYGTKQKPIPITYFETPDNSTTLYDLNKGSVENKFTFHGTEAEFKTYMKNYNIRNYLSYVKSKADFEKMFGKQQDK</sequence>
<dbReference type="OrthoDB" id="759363at2"/>
<comment type="caution">
    <text evidence="2">The sequence shown here is derived from an EMBL/GenBank/DDBJ whole genome shotgun (WGS) entry which is preliminary data.</text>
</comment>
<reference evidence="2 3" key="1">
    <citation type="submission" date="2018-06" db="EMBL/GenBank/DDBJ databases">
        <title>Genomic Encyclopedia of Archaeal and Bacterial Type Strains, Phase II (KMG-II): from individual species to whole genera.</title>
        <authorList>
            <person name="Goeker M."/>
        </authorList>
    </citation>
    <scope>NUCLEOTIDE SEQUENCE [LARGE SCALE GENOMIC DNA]</scope>
    <source>
        <strain evidence="2 3">DSM 14825</strain>
    </source>
</reference>
<organism evidence="2 3">
    <name type="scientific">Pedobacter cryoconitis</name>
    <dbReference type="NCBI Taxonomy" id="188932"/>
    <lineage>
        <taxon>Bacteria</taxon>
        <taxon>Pseudomonadati</taxon>
        <taxon>Bacteroidota</taxon>
        <taxon>Sphingobacteriia</taxon>
        <taxon>Sphingobacteriales</taxon>
        <taxon>Sphingobacteriaceae</taxon>
        <taxon>Pedobacter</taxon>
    </lineage>
</organism>
<dbReference type="AlphaFoldDB" id="A0A327T283"/>
<dbReference type="Pfam" id="PF26603">
    <property type="entry name" value="DUF8188"/>
    <property type="match status" value="1"/>
</dbReference>
<proteinExistence type="predicted"/>
<dbReference type="Proteomes" id="UP000249754">
    <property type="component" value="Unassembled WGS sequence"/>
</dbReference>
<dbReference type="RefSeq" id="WP_111633575.1">
    <property type="nucleotide sequence ID" value="NZ_QLLR01000007.1"/>
</dbReference>
<gene>
    <name evidence="2" type="ORF">LY11_02034</name>
</gene>
<evidence type="ECO:0000259" key="1">
    <source>
        <dbReference type="Pfam" id="PF26603"/>
    </source>
</evidence>
<evidence type="ECO:0000313" key="3">
    <source>
        <dbReference type="Proteomes" id="UP000249754"/>
    </source>
</evidence>
<feature type="domain" description="DUF8188" evidence="1">
    <location>
        <begin position="40"/>
        <end position="214"/>
    </location>
</feature>
<accession>A0A327T283</accession>